<protein>
    <submittedName>
        <fullName evidence="2">Uncharacterized protein</fullName>
    </submittedName>
</protein>
<gene>
    <name evidence="2" type="ORF">KFK09_008988</name>
</gene>
<comment type="caution">
    <text evidence="2">The sequence shown here is derived from an EMBL/GenBank/DDBJ whole genome shotgun (WGS) entry which is preliminary data.</text>
</comment>
<feature type="compositionally biased region" description="Polar residues" evidence="1">
    <location>
        <begin position="9"/>
        <end position="30"/>
    </location>
</feature>
<organism evidence="2 3">
    <name type="scientific">Dendrobium nobile</name>
    <name type="common">Orchid</name>
    <dbReference type="NCBI Taxonomy" id="94219"/>
    <lineage>
        <taxon>Eukaryota</taxon>
        <taxon>Viridiplantae</taxon>
        <taxon>Streptophyta</taxon>
        <taxon>Embryophyta</taxon>
        <taxon>Tracheophyta</taxon>
        <taxon>Spermatophyta</taxon>
        <taxon>Magnoliopsida</taxon>
        <taxon>Liliopsida</taxon>
        <taxon>Asparagales</taxon>
        <taxon>Orchidaceae</taxon>
        <taxon>Epidendroideae</taxon>
        <taxon>Malaxideae</taxon>
        <taxon>Dendrobiinae</taxon>
        <taxon>Dendrobium</taxon>
    </lineage>
</organism>
<keyword evidence="3" id="KW-1185">Reference proteome</keyword>
<evidence type="ECO:0000313" key="2">
    <source>
        <dbReference type="EMBL" id="KAI0516316.1"/>
    </source>
</evidence>
<sequence>MKWEDQKTHYNNYHNNLNITSIKTPKSSPLLTEISPKPGTEEQPRKPRRPRGNQGGRAGTKGPWPRERAQARENQRPAGIPWGKMQNTKSQGGSQRATSWGKENLGIPKAGLEFQETNINTNIKSIKDIN</sequence>
<proteinExistence type="predicted"/>
<accession>A0A8T3BR53</accession>
<reference evidence="2" key="1">
    <citation type="journal article" date="2022" name="Front. Genet.">
        <title>Chromosome-Scale Assembly of the Dendrobium nobile Genome Provides Insights Into the Molecular Mechanism of the Biosynthesis of the Medicinal Active Ingredient of Dendrobium.</title>
        <authorList>
            <person name="Xu Q."/>
            <person name="Niu S.-C."/>
            <person name="Li K.-L."/>
            <person name="Zheng P.-J."/>
            <person name="Zhang X.-J."/>
            <person name="Jia Y."/>
            <person name="Liu Y."/>
            <person name="Niu Y.-X."/>
            <person name="Yu L.-H."/>
            <person name="Chen D.-F."/>
            <person name="Zhang G.-Q."/>
        </authorList>
    </citation>
    <scope>NUCLEOTIDE SEQUENCE</scope>
    <source>
        <tissue evidence="2">Leaf</tissue>
    </source>
</reference>
<dbReference type="Proteomes" id="UP000829196">
    <property type="component" value="Unassembled WGS sequence"/>
</dbReference>
<dbReference type="EMBL" id="JAGYWB010000007">
    <property type="protein sequence ID" value="KAI0516316.1"/>
    <property type="molecule type" value="Genomic_DNA"/>
</dbReference>
<evidence type="ECO:0000256" key="1">
    <source>
        <dbReference type="SAM" id="MobiDB-lite"/>
    </source>
</evidence>
<feature type="compositionally biased region" description="Basic and acidic residues" evidence="1">
    <location>
        <begin position="64"/>
        <end position="75"/>
    </location>
</feature>
<dbReference type="AlphaFoldDB" id="A0A8T3BR53"/>
<evidence type="ECO:0000313" key="3">
    <source>
        <dbReference type="Proteomes" id="UP000829196"/>
    </source>
</evidence>
<feature type="region of interest" description="Disordered" evidence="1">
    <location>
        <begin position="1"/>
        <end position="102"/>
    </location>
</feature>
<name>A0A8T3BR53_DENNO</name>
<feature type="compositionally biased region" description="Polar residues" evidence="1">
    <location>
        <begin position="85"/>
        <end position="98"/>
    </location>
</feature>